<reference evidence="3 4" key="1">
    <citation type="submission" date="2020-08" db="EMBL/GenBank/DDBJ databases">
        <title>Genomic Encyclopedia of Type Strains, Phase III (KMG-III): the genomes of soil and plant-associated and newly described type strains.</title>
        <authorList>
            <person name="Whitman W."/>
        </authorList>
    </citation>
    <scope>NUCLEOTIDE SEQUENCE [LARGE SCALE GENOMIC DNA]</scope>
    <source>
        <strain evidence="3 4">CECT 7015</strain>
    </source>
</reference>
<comment type="caution">
    <text evidence="3">The sequence shown here is derived from an EMBL/GenBank/DDBJ whole genome shotgun (WGS) entry which is preliminary data.</text>
</comment>
<dbReference type="Proteomes" id="UP000554520">
    <property type="component" value="Unassembled WGS sequence"/>
</dbReference>
<keyword evidence="2" id="KW-0812">Transmembrane</keyword>
<keyword evidence="2" id="KW-0472">Membrane</keyword>
<feature type="region of interest" description="Disordered" evidence="1">
    <location>
        <begin position="1"/>
        <end position="30"/>
    </location>
</feature>
<feature type="compositionally biased region" description="Polar residues" evidence="1">
    <location>
        <begin position="1"/>
        <end position="18"/>
    </location>
</feature>
<sequence>MFTINTKRMNAMDKNSQPPVRETAKEARQGHLGKPILMVLIGGLFLAAVAWGVAEIYGESTDDNASQTNQGKNPGSQNAQPDDVTSPSPDLPNANPPVDKDPTPQTGTGGDSQTKNPANTQP</sequence>
<feature type="transmembrane region" description="Helical" evidence="2">
    <location>
        <begin position="35"/>
        <end position="54"/>
    </location>
</feature>
<evidence type="ECO:0000256" key="1">
    <source>
        <dbReference type="SAM" id="MobiDB-lite"/>
    </source>
</evidence>
<dbReference type="AlphaFoldDB" id="A0A839UMI7"/>
<proteinExistence type="predicted"/>
<feature type="compositionally biased region" description="Polar residues" evidence="1">
    <location>
        <begin position="103"/>
        <end position="122"/>
    </location>
</feature>
<keyword evidence="4" id="KW-1185">Reference proteome</keyword>
<feature type="region of interest" description="Disordered" evidence="1">
    <location>
        <begin position="61"/>
        <end position="122"/>
    </location>
</feature>
<feature type="compositionally biased region" description="Polar residues" evidence="1">
    <location>
        <begin position="63"/>
        <end position="88"/>
    </location>
</feature>
<name>A0A839UMI7_9HYPH</name>
<evidence type="ECO:0000313" key="4">
    <source>
        <dbReference type="Proteomes" id="UP000554520"/>
    </source>
</evidence>
<dbReference type="EMBL" id="JACHXN010000039">
    <property type="protein sequence ID" value="MBB3149699.1"/>
    <property type="molecule type" value="Genomic_DNA"/>
</dbReference>
<protein>
    <submittedName>
        <fullName evidence="3">Uncharacterized protein</fullName>
    </submittedName>
</protein>
<evidence type="ECO:0000256" key="2">
    <source>
        <dbReference type="SAM" id="Phobius"/>
    </source>
</evidence>
<evidence type="ECO:0000313" key="3">
    <source>
        <dbReference type="EMBL" id="MBB3149699.1"/>
    </source>
</evidence>
<gene>
    <name evidence="3" type="ORF">FHS21_006153</name>
</gene>
<organism evidence="3 4">
    <name type="scientific">Phyllobacterium trifolii</name>
    <dbReference type="NCBI Taxonomy" id="300193"/>
    <lineage>
        <taxon>Bacteria</taxon>
        <taxon>Pseudomonadati</taxon>
        <taxon>Pseudomonadota</taxon>
        <taxon>Alphaproteobacteria</taxon>
        <taxon>Hyphomicrobiales</taxon>
        <taxon>Phyllobacteriaceae</taxon>
        <taxon>Phyllobacterium</taxon>
    </lineage>
</organism>
<keyword evidence="2" id="KW-1133">Transmembrane helix</keyword>
<accession>A0A839UMI7</accession>
<dbReference type="RefSeq" id="WP_246411314.1">
    <property type="nucleotide sequence ID" value="NZ_JACHXN010000039.1"/>
</dbReference>